<dbReference type="RefSeq" id="WP_219965504.1">
    <property type="nucleotide sequence ID" value="NZ_JAGFNZ010000003.1"/>
</dbReference>
<reference evidence="2 3" key="1">
    <citation type="submission" date="2021-03" db="EMBL/GenBank/DDBJ databases">
        <title>Caproiciproducens sp. nov. isolated from feces of cow.</title>
        <authorList>
            <person name="Choi J.-Y."/>
        </authorList>
    </citation>
    <scope>NUCLEOTIDE SEQUENCE [LARGE SCALE GENOMIC DNA]</scope>
    <source>
        <strain evidence="2 3">AGMB10547</strain>
    </source>
</reference>
<dbReference type="SUPFAM" id="SSF55729">
    <property type="entry name" value="Acyl-CoA N-acyltransferases (Nat)"/>
    <property type="match status" value="1"/>
</dbReference>
<dbReference type="EMBL" id="JAGFNZ010000003">
    <property type="protein sequence ID" value="MBW7573107.1"/>
    <property type="molecule type" value="Genomic_DNA"/>
</dbReference>
<keyword evidence="3" id="KW-1185">Reference proteome</keyword>
<dbReference type="Proteomes" id="UP000719942">
    <property type="component" value="Unassembled WGS sequence"/>
</dbReference>
<dbReference type="Pfam" id="PF13508">
    <property type="entry name" value="Acetyltransf_7"/>
    <property type="match status" value="1"/>
</dbReference>
<proteinExistence type="predicted"/>
<protein>
    <submittedName>
        <fullName evidence="2">GNAT family N-acetyltransferase</fullName>
    </submittedName>
</protein>
<evidence type="ECO:0000313" key="2">
    <source>
        <dbReference type="EMBL" id="MBW7573107.1"/>
    </source>
</evidence>
<evidence type="ECO:0000259" key="1">
    <source>
        <dbReference type="PROSITE" id="PS51186"/>
    </source>
</evidence>
<organism evidence="2 3">
    <name type="scientific">Caproiciproducens faecalis</name>
    <dbReference type="NCBI Taxonomy" id="2820301"/>
    <lineage>
        <taxon>Bacteria</taxon>
        <taxon>Bacillati</taxon>
        <taxon>Bacillota</taxon>
        <taxon>Clostridia</taxon>
        <taxon>Eubacteriales</taxon>
        <taxon>Acutalibacteraceae</taxon>
        <taxon>Caproiciproducens</taxon>
    </lineage>
</organism>
<name>A0ABS7DPX8_9FIRM</name>
<sequence>MTFAPESAIVLGNKNDLPMIYEDMKQQFPPCELYPYPKLLQLLNSNRYKILLYRRLSDNELIGYAFVYTIADSNVLWLDYLAVLKKHHGCGYGSALFRALWQKYCGPFDGILFSVEYVSETDPLLAEQQKKRIRFYEKLGAHRLHAKFLQPCDDGGFPMYLYFKPRCGYITISRSVQMLSITQMYEYCFFYLKHRKELLPQFKDTIVDEKFTEG</sequence>
<comment type="caution">
    <text evidence="2">The sequence shown here is derived from an EMBL/GenBank/DDBJ whole genome shotgun (WGS) entry which is preliminary data.</text>
</comment>
<evidence type="ECO:0000313" key="3">
    <source>
        <dbReference type="Proteomes" id="UP000719942"/>
    </source>
</evidence>
<dbReference type="InterPro" id="IPR016181">
    <property type="entry name" value="Acyl_CoA_acyltransferase"/>
</dbReference>
<accession>A0ABS7DPX8</accession>
<dbReference type="InterPro" id="IPR000182">
    <property type="entry name" value="GNAT_dom"/>
</dbReference>
<dbReference type="CDD" id="cd04301">
    <property type="entry name" value="NAT_SF"/>
    <property type="match status" value="1"/>
</dbReference>
<feature type="domain" description="N-acetyltransferase" evidence="1">
    <location>
        <begin position="7"/>
        <end position="164"/>
    </location>
</feature>
<dbReference type="PROSITE" id="PS51186">
    <property type="entry name" value="GNAT"/>
    <property type="match status" value="1"/>
</dbReference>
<dbReference type="Gene3D" id="3.40.630.30">
    <property type="match status" value="1"/>
</dbReference>
<gene>
    <name evidence="2" type="ORF">J5W02_09805</name>
</gene>